<dbReference type="STRING" id="1348657.M622_17690"/>
<name>S9ZN02_9RHOO</name>
<dbReference type="Proteomes" id="UP000015455">
    <property type="component" value="Unassembled WGS sequence"/>
</dbReference>
<gene>
    <name evidence="1" type="ORF">M622_17690</name>
</gene>
<keyword evidence="2" id="KW-1185">Reference proteome</keyword>
<comment type="caution">
    <text evidence="1">The sequence shown here is derived from an EMBL/GenBank/DDBJ whole genome shotgun (WGS) entry which is preliminary data.</text>
</comment>
<evidence type="ECO:0000313" key="2">
    <source>
        <dbReference type="Proteomes" id="UP000015455"/>
    </source>
</evidence>
<organism evidence="1 2">
    <name type="scientific">Thauera terpenica 58Eu</name>
    <dbReference type="NCBI Taxonomy" id="1348657"/>
    <lineage>
        <taxon>Bacteria</taxon>
        <taxon>Pseudomonadati</taxon>
        <taxon>Pseudomonadota</taxon>
        <taxon>Betaproteobacteria</taxon>
        <taxon>Rhodocyclales</taxon>
        <taxon>Zoogloeaceae</taxon>
        <taxon>Thauera</taxon>
    </lineage>
</organism>
<proteinExistence type="predicted"/>
<sequence length="250" mass="27290">MFGRAVRGEYPTRLPLESIIALASLTLDGAWAPQELAEIRKRVDSLLAAGLLQPGDDHLFGQEAVREVLPALALPEGAALVAWLGAKAPAKRRGSGAETKAVNRAATAQEVRGRDASTAAQPWAQEWQREWQPIMRVLGGAQSLGKLDELLKGTEFQFAPTDLIKALRKWDETGRWGAVPKKTDQVLASTLRRFVPSHTWLTGNRGSAEEKEQRISLLVECYQIGKEADNDEELGRLLESAGVGPLLRVA</sequence>
<reference evidence="1 2" key="1">
    <citation type="submission" date="2013-06" db="EMBL/GenBank/DDBJ databases">
        <title>Draft genome sequence of Thauera terpenica.</title>
        <authorList>
            <person name="Liu B."/>
            <person name="Frostegard A.H."/>
            <person name="Shapleigh J.P."/>
        </authorList>
    </citation>
    <scope>NUCLEOTIDE SEQUENCE [LARGE SCALE GENOMIC DNA]</scope>
    <source>
        <strain evidence="1 2">58Eu</strain>
    </source>
</reference>
<evidence type="ECO:0000313" key="1">
    <source>
        <dbReference type="EMBL" id="EPZ14892.1"/>
    </source>
</evidence>
<dbReference type="AlphaFoldDB" id="S9ZN02"/>
<accession>S9ZN02</accession>
<dbReference type="EMBL" id="ATJV01000069">
    <property type="protein sequence ID" value="EPZ14892.1"/>
    <property type="molecule type" value="Genomic_DNA"/>
</dbReference>
<protein>
    <submittedName>
        <fullName evidence="1">Uncharacterized protein</fullName>
    </submittedName>
</protein>